<feature type="domain" description="Major facilitator superfamily (MFS) profile" evidence="3">
    <location>
        <begin position="39"/>
        <end position="553"/>
    </location>
</feature>
<evidence type="ECO:0000256" key="2">
    <source>
        <dbReference type="SAM" id="Phobius"/>
    </source>
</evidence>
<dbReference type="AlphaFoldDB" id="A0AA36CBG8"/>
<dbReference type="SUPFAM" id="SSF103473">
    <property type="entry name" value="MFS general substrate transporter"/>
    <property type="match status" value="1"/>
</dbReference>
<evidence type="ECO:0000259" key="3">
    <source>
        <dbReference type="PROSITE" id="PS50850"/>
    </source>
</evidence>
<feature type="non-terminal residue" evidence="4">
    <location>
        <position position="572"/>
    </location>
</feature>
<gene>
    <name evidence="4" type="ORF">MSPICULIGERA_LOCUS4083</name>
</gene>
<evidence type="ECO:0000313" key="4">
    <source>
        <dbReference type="EMBL" id="CAJ0565442.1"/>
    </source>
</evidence>
<feature type="transmembrane region" description="Helical" evidence="2">
    <location>
        <begin position="438"/>
        <end position="458"/>
    </location>
</feature>
<dbReference type="GO" id="GO:0016020">
    <property type="term" value="C:membrane"/>
    <property type="evidence" value="ECO:0007669"/>
    <property type="project" value="UniProtKB-SubCell"/>
</dbReference>
<dbReference type="GO" id="GO:0008028">
    <property type="term" value="F:monocarboxylic acid transmembrane transporter activity"/>
    <property type="evidence" value="ECO:0007669"/>
    <property type="project" value="TreeGrafter"/>
</dbReference>
<feature type="transmembrane region" description="Helical" evidence="2">
    <location>
        <begin position="464"/>
        <end position="481"/>
    </location>
</feature>
<dbReference type="Pfam" id="PF07690">
    <property type="entry name" value="MFS_1"/>
    <property type="match status" value="1"/>
</dbReference>
<accession>A0AA36CBG8</accession>
<keyword evidence="2" id="KW-1133">Transmembrane helix</keyword>
<dbReference type="InterPro" id="IPR020846">
    <property type="entry name" value="MFS_dom"/>
</dbReference>
<dbReference type="CDD" id="cd17352">
    <property type="entry name" value="MFS_MCT_SLC16"/>
    <property type="match status" value="1"/>
</dbReference>
<dbReference type="PANTHER" id="PTHR11360:SF238">
    <property type="entry name" value="SD10469P"/>
    <property type="match status" value="1"/>
</dbReference>
<keyword evidence="2" id="KW-0472">Membrane</keyword>
<dbReference type="PANTHER" id="PTHR11360">
    <property type="entry name" value="MONOCARBOXYLATE TRANSPORTER"/>
    <property type="match status" value="1"/>
</dbReference>
<dbReference type="Gene3D" id="1.20.1250.20">
    <property type="entry name" value="MFS general substrate transporter like domains"/>
    <property type="match status" value="1"/>
</dbReference>
<organism evidence="4 5">
    <name type="scientific">Mesorhabditis spiculigera</name>
    <dbReference type="NCBI Taxonomy" id="96644"/>
    <lineage>
        <taxon>Eukaryota</taxon>
        <taxon>Metazoa</taxon>
        <taxon>Ecdysozoa</taxon>
        <taxon>Nematoda</taxon>
        <taxon>Chromadorea</taxon>
        <taxon>Rhabditida</taxon>
        <taxon>Rhabditina</taxon>
        <taxon>Rhabditomorpha</taxon>
        <taxon>Rhabditoidea</taxon>
        <taxon>Rhabditidae</taxon>
        <taxon>Mesorhabditinae</taxon>
        <taxon>Mesorhabditis</taxon>
    </lineage>
</organism>
<keyword evidence="2" id="KW-0812">Transmembrane</keyword>
<dbReference type="EMBL" id="CATQJA010001039">
    <property type="protein sequence ID" value="CAJ0565442.1"/>
    <property type="molecule type" value="Genomic_DNA"/>
</dbReference>
<feature type="transmembrane region" description="Helical" evidence="2">
    <location>
        <begin position="108"/>
        <end position="126"/>
    </location>
</feature>
<dbReference type="InterPro" id="IPR011701">
    <property type="entry name" value="MFS"/>
</dbReference>
<feature type="transmembrane region" description="Helical" evidence="2">
    <location>
        <begin position="132"/>
        <end position="153"/>
    </location>
</feature>
<comment type="subcellular location">
    <subcellularLocation>
        <location evidence="1">Membrane</location>
        <topology evidence="1">Multi-pass membrane protein</topology>
    </subcellularLocation>
</comment>
<protein>
    <recommendedName>
        <fullName evidence="3">Major facilitator superfamily (MFS) profile domain-containing protein</fullName>
    </recommendedName>
</protein>
<comment type="caution">
    <text evidence="4">The sequence shown here is derived from an EMBL/GenBank/DDBJ whole genome shotgun (WGS) entry which is preliminary data.</text>
</comment>
<dbReference type="InterPro" id="IPR050327">
    <property type="entry name" value="Proton-linked_MCT"/>
</dbReference>
<dbReference type="Proteomes" id="UP001177023">
    <property type="component" value="Unassembled WGS sequence"/>
</dbReference>
<sequence length="572" mass="62309">MGTKKYEIAAQSPKDGDEEEVEKKLEEVGTVQIPDGGYGWVIVAASFLANVVVDGVIFTAPASCTPLLKGAFLSSDSRVSLAHSLMQGGYLLSGPLASALSIRYGCRFVTIVGACVAAFGFVASTFADRIEIIYVTYGIIGGVGFGLMYLPAIVVISQYFSQKRAFATGLAVCGSGIGTSLFANLNSLVLQYTDNNWRYFFFYLAGCSLIGIISGLLYRPLQPTDAQVEQAAAIVEKYEKTKQIEHLEGDKANPEHPFLAKMEQEAEHQGGDKVWSEHEKAKEVAREVLQEVNNPLAKSDAFYPGSTSSLNQRERTASASAVDKEAFLRDTRRSQLSIASPKTGTFTAVKEFLKGMVDMEQMRRPSFLLLALSGFLTMTCFYVPFAFLGKHVDRVEAHSNETYTVLQKDMPITVLGFVNIGFRILCGRISDSPDIDSSLVSAIALMGAGSIMVAVPLFSHYWNFIAFTVPFAFGIACFAALRSVMCVDLWGTQKLSSSFGTLMLFMGFGALLGSPCAAIIKDFSGNFDLSFYVMGSLMVLSGLVCVPLKRIRAWEIERETRTAPVELQPLRA</sequence>
<name>A0AA36CBG8_9BILA</name>
<feature type="transmembrane region" description="Helical" evidence="2">
    <location>
        <begin position="529"/>
        <end position="548"/>
    </location>
</feature>
<evidence type="ECO:0000256" key="1">
    <source>
        <dbReference type="ARBA" id="ARBA00004141"/>
    </source>
</evidence>
<feature type="transmembrane region" description="Helical" evidence="2">
    <location>
        <begin position="502"/>
        <end position="523"/>
    </location>
</feature>
<dbReference type="InterPro" id="IPR036259">
    <property type="entry name" value="MFS_trans_sf"/>
</dbReference>
<feature type="transmembrane region" description="Helical" evidence="2">
    <location>
        <begin position="165"/>
        <end position="185"/>
    </location>
</feature>
<keyword evidence="5" id="KW-1185">Reference proteome</keyword>
<dbReference type="PROSITE" id="PS50850">
    <property type="entry name" value="MFS"/>
    <property type="match status" value="1"/>
</dbReference>
<reference evidence="4" key="1">
    <citation type="submission" date="2023-06" db="EMBL/GenBank/DDBJ databases">
        <authorList>
            <person name="Delattre M."/>
        </authorList>
    </citation>
    <scope>NUCLEOTIDE SEQUENCE</scope>
    <source>
        <strain evidence="4">AF72</strain>
    </source>
</reference>
<feature type="transmembrane region" description="Helical" evidence="2">
    <location>
        <begin position="367"/>
        <end position="389"/>
    </location>
</feature>
<evidence type="ECO:0000313" key="5">
    <source>
        <dbReference type="Proteomes" id="UP001177023"/>
    </source>
</evidence>
<feature type="transmembrane region" description="Helical" evidence="2">
    <location>
        <begin position="409"/>
        <end position="426"/>
    </location>
</feature>
<proteinExistence type="predicted"/>
<feature type="transmembrane region" description="Helical" evidence="2">
    <location>
        <begin position="197"/>
        <end position="218"/>
    </location>
</feature>